<name>A0AAC8WB92_9LACO</name>
<dbReference type="RefSeq" id="WP_034530867.1">
    <property type="nucleotide sequence ID" value="NZ_CP012920.1"/>
</dbReference>
<feature type="region of interest" description="Disordered" evidence="5">
    <location>
        <begin position="1660"/>
        <end position="1699"/>
    </location>
</feature>
<keyword evidence="1" id="KW-0134">Cell wall</keyword>
<evidence type="ECO:0000256" key="3">
    <source>
        <dbReference type="ARBA" id="ARBA00022729"/>
    </source>
</evidence>
<keyword evidence="6" id="KW-0812">Transmembrane</keyword>
<organism evidence="8 9">
    <name type="scientific">Apilactobacillus kunkeei</name>
    <dbReference type="NCBI Taxonomy" id="148814"/>
    <lineage>
        <taxon>Bacteria</taxon>
        <taxon>Bacillati</taxon>
        <taxon>Bacillota</taxon>
        <taxon>Bacilli</taxon>
        <taxon>Lactobacillales</taxon>
        <taxon>Lactobacillaceae</taxon>
        <taxon>Apilactobacillus</taxon>
    </lineage>
</organism>
<evidence type="ECO:0000313" key="8">
    <source>
        <dbReference type="EMBL" id="ALJ31088.1"/>
    </source>
</evidence>
<feature type="compositionally biased region" description="Low complexity" evidence="5">
    <location>
        <begin position="148"/>
        <end position="182"/>
    </location>
</feature>
<proteinExistence type="predicted"/>
<evidence type="ECO:0000313" key="9">
    <source>
        <dbReference type="Proteomes" id="UP000067203"/>
    </source>
</evidence>
<keyword evidence="4" id="KW-0572">Peptidoglycan-anchor</keyword>
<protein>
    <recommendedName>
        <fullName evidence="7">Gram-positive cocci surface proteins LPxTG domain-containing protein</fullName>
    </recommendedName>
</protein>
<evidence type="ECO:0000256" key="1">
    <source>
        <dbReference type="ARBA" id="ARBA00022512"/>
    </source>
</evidence>
<sequence length="1729" mass="186882">MKQAFNNKKLNKATSRKWIYAAAISGVLITGVQAVKNVDNGSVDAKAAKASTKLPSSISVNILYTDGTGNSSYISTKAYTAKLVTVNGKQVYDLTDIKNIQSAFLDVSRIPDYLDPNNESQYKSNDAASNADYVFQTVTRKVAEDQANGKTTSSNKGTGKTTSSNNGSNTTENTTNTSANTSSSKLVPVTFYNHYRPSDTATLFIDPQGRQSIDVTPNAPTENSNVPTALTGQNVYNFLTKFWHADPKSLPASISLTDYNKKYEDYHLERPKVINFKDAKNNVVYSQTVYGADDHPMTIGEVLDQFQTKYKYAEADPNNTYVKDRSISSGINNDDNQAFDILVKYKMNIPISGSNQTVEIKNDSSTMSDTDFKAKLAEQGYQLVDDDIPATVDFSNPGSYSVKAITNSLPISFVDQHNGVVYSTNLPASAINQPISIQDILDKVASMGVTPDTNNSIVQNKQVPAFYNGKFVSINVTAPVHKLTIKFIDKSNGNEVVAPLEKDNVTNFESFTIADKVNELKTKNYVPELSALASGFNSQTYDNFSESYVLNPSISVSADGTHTATIYVDSTEATTANTNKTGKGYPLSFKDANGNNISLTINSVNPTMTPKEFQKALSDQGYTLSQADVDKLGSNSVDLNKSDTGLTISNNSISNNVHPIYVSYNDASGKNHTDVVNISSDNPTMSTDDLAKALSNQGYKLTDDQKNQLGQRVNFDSLDSRNPIQVTTNADANVTKSYPQSLEYNDGKGNIQPISVSIDSSSQNMSKDAYIKALSDKGYALTDDQKNKLPDVIDLTSNGTTVVTAKDNPQTSHTQTLKDNNNNDVIVHINSSTSTISAYEYEKQLSDQGVTLSQDSKDKIANGSVDLTDSTPGYTVTKSTDNNSAKSYPQTVNVKKSDGSYVPTSISITSGTSVISRDEYISKLKSLGYDVSNKDNIPENVDLDNNKGGYSVEQPSSDAPISYKQMVVLPDNSQVAVYINSKTPTISRDDLVKALADQGYTLTDNGSTSYTLGSTSNPISVKPNAQAVTTHPQTVKIANGDGTFATKTVYIPSSNGQLTASEYFKAMSDQGYTISDPSALSDPLSVASDNINPVVVPNAVAHSVLINVDGQQKTINVGSQNPYLNKSDFLNAVSAQGYTISDPNSLPSQVQLDTKTVYNAENNNPGGYIFTFNSSDKTKSVEISHDTPLITKQDLIKQLQQKGFNITDSGQLNDIINLNNPDDTSKVASLIEGFSTYKMTVGVVGSGNTISISSNNKTISKQDFINRVEQNGYKVMNPDVLGDKLDLTDPTNFSGLIIAKAENVSGDTNSNKDDSNNNESNARYAQDVKVAGSNEVVKVESTNKTMTKDDFVKYLASKGYKVSDASKLPATIDLTKSLDGIEVVSDKAQTTTNNTESNSSNSGQTNSNVSNSNESNARYAQDVKVAGSNEVVKVESTNKTMTKDDFVKYLASKGYKVSDASKLPATIDLTKSLDGIEVVSDKVQTTNNNTESNSSNSGQTNSNVSNSNESNATYAQDVKVAGSNEVVKVESANKTMTKDDFVKYLASKGYKVSDASKLPATIDLTKSLDGIEVVSDKAQSTNNNSKDKEQARKTYTQYVKIAGSNKAIKVESANKTITKNEFIKYLAAKGYKVSDASKLPATIDLTKSIKGIEVVSKSSRKASKKDVKNNNNNVRNETDHRGQLNNNEGTKKLPQTGDNTNQSRSFGFGLISIVLGFILAIFGLRRKDK</sequence>
<feature type="compositionally biased region" description="Low complexity" evidence="5">
    <location>
        <begin position="1390"/>
        <end position="1413"/>
    </location>
</feature>
<evidence type="ECO:0000256" key="4">
    <source>
        <dbReference type="ARBA" id="ARBA00023088"/>
    </source>
</evidence>
<gene>
    <name evidence="8" type="ORF">APS55_02085</name>
</gene>
<accession>A0AAC8WB92</accession>
<evidence type="ECO:0000256" key="2">
    <source>
        <dbReference type="ARBA" id="ARBA00022525"/>
    </source>
</evidence>
<keyword evidence="2" id="KW-0964">Secreted</keyword>
<reference evidence="9" key="1">
    <citation type="submission" date="2015-10" db="EMBL/GenBank/DDBJ databases">
        <title>Bioinformatic analysis of the first complete genome sequence of Lactobacillus kunkeei strain MP2, an Apis mellifera gut isolate.</title>
        <authorList>
            <person name="Asenjo F."/>
            <person name="Olmos A."/>
            <person name="Henriquez-Piskulich P."/>
            <person name="Aldea P."/>
            <person name="Ugalde J.A."/>
            <person name="Trombert A.N."/>
        </authorList>
    </citation>
    <scope>NUCLEOTIDE SEQUENCE [LARGE SCALE GENOMIC DNA]</scope>
    <source>
        <strain evidence="9">MP2</strain>
    </source>
</reference>
<feature type="region of interest" description="Disordered" evidence="5">
    <location>
        <begin position="1485"/>
        <end position="1509"/>
    </location>
</feature>
<evidence type="ECO:0000256" key="5">
    <source>
        <dbReference type="SAM" id="MobiDB-lite"/>
    </source>
</evidence>
<feature type="domain" description="Gram-positive cocci surface proteins LPxTG" evidence="7">
    <location>
        <begin position="1693"/>
        <end position="1729"/>
    </location>
</feature>
<dbReference type="KEGG" id="lku:APS55_02085"/>
<evidence type="ECO:0000256" key="6">
    <source>
        <dbReference type="SAM" id="Phobius"/>
    </source>
</evidence>
<reference evidence="8 9" key="2">
    <citation type="journal article" date="2016" name="PeerJ">
        <title>Genome sequencing and analysis of the first complete genome of Lactobacillus kunkeei strain MP2, an Apis mellifera gut isolate.</title>
        <authorList>
            <person name="Asenjo F."/>
            <person name="Olmos A."/>
            <person name="Henriquez-Piskulich P."/>
            <person name="Polanco V."/>
            <person name="Aldea P."/>
            <person name="Ugalde J.A."/>
            <person name="Trombert A.N."/>
        </authorList>
    </citation>
    <scope>NUCLEOTIDE SEQUENCE [LARGE SCALE GENOMIC DNA]</scope>
    <source>
        <strain evidence="8 9">MP2</strain>
    </source>
</reference>
<keyword evidence="6" id="KW-1133">Transmembrane helix</keyword>
<dbReference type="PROSITE" id="PS50847">
    <property type="entry name" value="GRAM_POS_ANCHORING"/>
    <property type="match status" value="1"/>
</dbReference>
<dbReference type="EMBL" id="CP012920">
    <property type="protein sequence ID" value="ALJ31088.1"/>
    <property type="molecule type" value="Genomic_DNA"/>
</dbReference>
<feature type="transmembrane region" description="Helical" evidence="6">
    <location>
        <begin position="1706"/>
        <end position="1724"/>
    </location>
</feature>
<feature type="region of interest" description="Disordered" evidence="5">
    <location>
        <begin position="1387"/>
        <end position="1413"/>
    </location>
</feature>
<dbReference type="Proteomes" id="UP000067203">
    <property type="component" value="Chromosome"/>
</dbReference>
<evidence type="ECO:0000259" key="7">
    <source>
        <dbReference type="PROSITE" id="PS50847"/>
    </source>
</evidence>
<feature type="region of interest" description="Disordered" evidence="5">
    <location>
        <begin position="144"/>
        <end position="182"/>
    </location>
</feature>
<dbReference type="InterPro" id="IPR019931">
    <property type="entry name" value="LPXTG_anchor"/>
</dbReference>
<keyword evidence="3" id="KW-0732">Signal</keyword>
<keyword evidence="6" id="KW-0472">Membrane</keyword>